<name>A0A4D8Q4F8_AZOBR</name>
<dbReference type="InterPro" id="IPR011723">
    <property type="entry name" value="Znf/thioredoxin_put"/>
</dbReference>
<evidence type="ECO:0000256" key="1">
    <source>
        <dbReference type="SAM" id="MobiDB-lite"/>
    </source>
</evidence>
<gene>
    <name evidence="3" type="ORF">D3867_23075</name>
</gene>
<feature type="compositionally biased region" description="Low complexity" evidence="1">
    <location>
        <begin position="59"/>
        <end position="78"/>
    </location>
</feature>
<evidence type="ECO:0000259" key="2">
    <source>
        <dbReference type="Pfam" id="PF13717"/>
    </source>
</evidence>
<feature type="region of interest" description="Disordered" evidence="1">
    <location>
        <begin position="56"/>
        <end position="78"/>
    </location>
</feature>
<keyword evidence="3" id="KW-0614">Plasmid</keyword>
<dbReference type="EMBL" id="CP032331">
    <property type="protein sequence ID" value="QCO05054.1"/>
    <property type="molecule type" value="Genomic_DNA"/>
</dbReference>
<sequence length="216" mass="24001">MIITCPACDTRYTLADSAVGPQGRKVRCAQCGHMWWQSPQDDPVFHPDAVTEFHPVPPSSAKTPPSKTKAAAKPAAAPGARRRALVGWGPSWRCCWPSVPPVISAAPPWCGCGLRPRCSTRRSACRWSRRAPACSFRTSARSRRPRTARPLCWWRGRSSTSPRRCARCRCCGSPRWAPTASRCGTGPSRRCRRRYFPVRSPPSAMSRRTPPGCWRS</sequence>
<dbReference type="Proteomes" id="UP000298596">
    <property type="component" value="Plasmid p1"/>
</dbReference>
<dbReference type="Pfam" id="PF13717">
    <property type="entry name" value="Zn_ribbon_4"/>
    <property type="match status" value="1"/>
</dbReference>
<accession>A0A4D8Q4F8</accession>
<organism evidence="3 4">
    <name type="scientific">Azospirillum brasilense</name>
    <dbReference type="NCBI Taxonomy" id="192"/>
    <lineage>
        <taxon>Bacteria</taxon>
        <taxon>Pseudomonadati</taxon>
        <taxon>Pseudomonadota</taxon>
        <taxon>Alphaproteobacteria</taxon>
        <taxon>Rhodospirillales</taxon>
        <taxon>Azospirillaceae</taxon>
        <taxon>Azospirillum</taxon>
    </lineage>
</organism>
<dbReference type="NCBIfam" id="TIGR02098">
    <property type="entry name" value="MJ0042_CXXC"/>
    <property type="match status" value="1"/>
</dbReference>
<evidence type="ECO:0000313" key="3">
    <source>
        <dbReference type="EMBL" id="QCO05054.1"/>
    </source>
</evidence>
<dbReference type="AlphaFoldDB" id="A0A4D8Q4F8"/>
<protein>
    <recommendedName>
        <fullName evidence="2">Zinc finger/thioredoxin putative domain-containing protein</fullName>
    </recommendedName>
</protein>
<feature type="domain" description="Zinc finger/thioredoxin putative" evidence="2">
    <location>
        <begin position="1"/>
        <end position="35"/>
    </location>
</feature>
<proteinExistence type="predicted"/>
<geneLocation type="plasmid" evidence="3">
    <name>p1</name>
</geneLocation>
<evidence type="ECO:0000313" key="4">
    <source>
        <dbReference type="Proteomes" id="UP000298596"/>
    </source>
</evidence>
<reference evidence="3 4" key="1">
    <citation type="submission" date="2018-09" db="EMBL/GenBank/DDBJ databases">
        <title>Whole genome based analysis of evolution and adaptive divergence in Indian and Brazilian strains of Azospirillum brasilense.</title>
        <authorList>
            <person name="Singh C."/>
            <person name="Tripathi A.K."/>
        </authorList>
    </citation>
    <scope>NUCLEOTIDE SEQUENCE [LARGE SCALE GENOMIC DNA]</scope>
    <source>
        <strain evidence="3 4">MTCC4036</strain>
        <plasmid evidence="3 4">p1</plasmid>
    </source>
</reference>